<evidence type="ECO:0000313" key="2">
    <source>
        <dbReference type="Proteomes" id="UP000085678"/>
    </source>
</evidence>
<dbReference type="PANTHER" id="PTHR43591">
    <property type="entry name" value="METHYLTRANSFERASE"/>
    <property type="match status" value="1"/>
</dbReference>
<dbReference type="Gene3D" id="3.40.50.150">
    <property type="entry name" value="Vaccinia Virus protein VP39"/>
    <property type="match status" value="1"/>
</dbReference>
<gene>
    <name evidence="3" type="primary">LOC106174348</name>
</gene>
<proteinExistence type="predicted"/>
<feature type="domain" description="Methyltransferase" evidence="1">
    <location>
        <begin position="67"/>
        <end position="157"/>
    </location>
</feature>
<dbReference type="STRING" id="7574.A0A1S3JN14"/>
<organism evidence="2 3">
    <name type="scientific">Lingula anatina</name>
    <name type="common">Brachiopod</name>
    <name type="synonym">Lingula unguis</name>
    <dbReference type="NCBI Taxonomy" id="7574"/>
    <lineage>
        <taxon>Eukaryota</taxon>
        <taxon>Metazoa</taxon>
        <taxon>Spiralia</taxon>
        <taxon>Lophotrochozoa</taxon>
        <taxon>Brachiopoda</taxon>
        <taxon>Linguliformea</taxon>
        <taxon>Lingulata</taxon>
        <taxon>Lingulida</taxon>
        <taxon>Linguloidea</taxon>
        <taxon>Lingulidae</taxon>
        <taxon>Lingula</taxon>
    </lineage>
</organism>
<dbReference type="Proteomes" id="UP000085678">
    <property type="component" value="Unplaced"/>
</dbReference>
<dbReference type="CDD" id="cd02440">
    <property type="entry name" value="AdoMet_MTases"/>
    <property type="match status" value="1"/>
</dbReference>
<reference evidence="3" key="1">
    <citation type="submission" date="2025-08" db="UniProtKB">
        <authorList>
            <consortium name="RefSeq"/>
        </authorList>
    </citation>
    <scope>IDENTIFICATION</scope>
    <source>
        <tissue evidence="3">Gonads</tissue>
    </source>
</reference>
<dbReference type="InParanoid" id="A0A1S3JN14"/>
<sequence>MAKQVEQSLPILDELEKQGTDSEGVDKVYTKWAEEYDKDMITLNYTQPSVSASEMEKCLKDNKDALILDVACGTGLGGIELTKRGFYNLHAFDRCSKMLEKAKQKNIYKKVMCMSLGPKVLDIPDDTYDAVMMTGAVAPGHMDGRCFAEFIRIVKPGRSLCPFYDIL</sequence>
<evidence type="ECO:0000259" key="1">
    <source>
        <dbReference type="Pfam" id="PF13649"/>
    </source>
</evidence>
<dbReference type="OrthoDB" id="2019266at2759"/>
<dbReference type="AlphaFoldDB" id="A0A1S3JN14"/>
<dbReference type="InterPro" id="IPR041698">
    <property type="entry name" value="Methyltransf_25"/>
</dbReference>
<evidence type="ECO:0000313" key="3">
    <source>
        <dbReference type="RefSeq" id="XP_013411334.1"/>
    </source>
</evidence>
<accession>A0A1S3JN14</accession>
<keyword evidence="2" id="KW-1185">Reference proteome</keyword>
<dbReference type="Pfam" id="PF13649">
    <property type="entry name" value="Methyltransf_25"/>
    <property type="match status" value="1"/>
</dbReference>
<dbReference type="KEGG" id="lak:106174348"/>
<dbReference type="GeneID" id="106174348"/>
<dbReference type="InterPro" id="IPR029063">
    <property type="entry name" value="SAM-dependent_MTases_sf"/>
</dbReference>
<protein>
    <submittedName>
        <fullName evidence="3">Methyltransferase-like protein 27</fullName>
    </submittedName>
</protein>
<dbReference type="PANTHER" id="PTHR43591:SF101">
    <property type="entry name" value="METHYLTRANSFERASE-LIKE PROTEIN 27"/>
    <property type="match status" value="1"/>
</dbReference>
<dbReference type="RefSeq" id="XP_013411334.1">
    <property type="nucleotide sequence ID" value="XM_013555880.1"/>
</dbReference>
<name>A0A1S3JN14_LINAN</name>
<dbReference type="SUPFAM" id="SSF53335">
    <property type="entry name" value="S-adenosyl-L-methionine-dependent methyltransferases"/>
    <property type="match status" value="1"/>
</dbReference>